<evidence type="ECO:0000313" key="10">
    <source>
        <dbReference type="Proteomes" id="UP000193560"/>
    </source>
</evidence>
<comment type="similarity">
    <text evidence="2">Belongs to the rad17/RAD24 family.</text>
</comment>
<dbReference type="GO" id="GO:0006281">
    <property type="term" value="P:DNA repair"/>
    <property type="evidence" value="ECO:0007669"/>
    <property type="project" value="InterPro"/>
</dbReference>
<evidence type="ECO:0000256" key="7">
    <source>
        <dbReference type="ARBA" id="ARBA00023306"/>
    </source>
</evidence>
<proteinExistence type="inferred from homology"/>
<reference evidence="9 10" key="1">
    <citation type="submission" date="2016-07" db="EMBL/GenBank/DDBJ databases">
        <title>Pervasive Adenine N6-methylation of Active Genes in Fungi.</title>
        <authorList>
            <consortium name="DOE Joint Genome Institute"/>
            <person name="Mondo S.J."/>
            <person name="Dannebaum R.O."/>
            <person name="Kuo R.C."/>
            <person name="Labutti K."/>
            <person name="Haridas S."/>
            <person name="Kuo A."/>
            <person name="Salamov A."/>
            <person name="Ahrendt S.R."/>
            <person name="Lipzen A."/>
            <person name="Sullivan W."/>
            <person name="Andreopoulos W.B."/>
            <person name="Clum A."/>
            <person name="Lindquist E."/>
            <person name="Daum C."/>
            <person name="Ramamoorthy G.K."/>
            <person name="Gryganskyi A."/>
            <person name="Culley D."/>
            <person name="Magnuson J.K."/>
            <person name="James T.Y."/>
            <person name="O'Malley M.A."/>
            <person name="Stajich J.E."/>
            <person name="Spatafora J.W."/>
            <person name="Visel A."/>
            <person name="Grigoriev I.V."/>
        </authorList>
    </citation>
    <scope>NUCLEOTIDE SEQUENCE [LARGE SCALE GENOMIC DNA]</scope>
    <source>
        <strain evidence="9 10">NRRL 1336</strain>
    </source>
</reference>
<comment type="subcellular location">
    <subcellularLocation>
        <location evidence="1">Nucleus</location>
    </subcellularLocation>
</comment>
<dbReference type="SUPFAM" id="SSF52540">
    <property type="entry name" value="P-loop containing nucleoside triphosphate hydrolases"/>
    <property type="match status" value="1"/>
</dbReference>
<dbReference type="OrthoDB" id="10265971at2759"/>
<dbReference type="GO" id="GO:0000077">
    <property type="term" value="P:DNA damage checkpoint signaling"/>
    <property type="evidence" value="ECO:0007669"/>
    <property type="project" value="TreeGrafter"/>
</dbReference>
<dbReference type="GO" id="GO:0005634">
    <property type="term" value="C:nucleus"/>
    <property type="evidence" value="ECO:0007669"/>
    <property type="project" value="UniProtKB-SubCell"/>
</dbReference>
<keyword evidence="10" id="KW-1185">Reference proteome</keyword>
<dbReference type="CDD" id="cd00009">
    <property type="entry name" value="AAA"/>
    <property type="match status" value="1"/>
</dbReference>
<dbReference type="PANTHER" id="PTHR12172">
    <property type="entry name" value="CELL CYCLE CHECKPOINT PROTEIN RAD17"/>
    <property type="match status" value="1"/>
</dbReference>
<dbReference type="PANTHER" id="PTHR12172:SF0">
    <property type="entry name" value="CELL CYCLE CHECKPOINT PROTEIN RAD17"/>
    <property type="match status" value="1"/>
</dbReference>
<keyword evidence="3" id="KW-0547">Nucleotide-binding</keyword>
<dbReference type="GO" id="GO:0003682">
    <property type="term" value="F:chromatin binding"/>
    <property type="evidence" value="ECO:0007669"/>
    <property type="project" value="TreeGrafter"/>
</dbReference>
<keyword evidence="5" id="KW-0067">ATP-binding</keyword>
<dbReference type="AlphaFoldDB" id="A0A1X2I5N8"/>
<comment type="caution">
    <text evidence="9">The sequence shown here is derived from an EMBL/GenBank/DDBJ whole genome shotgun (WGS) entry which is preliminary data.</text>
</comment>
<sequence length="443" mass="50159">MPRSSVYSGPKFLLPSPNKQTSKKAAESDFLPSSSKPIVNPSLPWDEKYTPTTESELAVRVQKLDEIKYYINSSAISQSQGQYKILVLTGPTGVGKSTAIRVVARSMGYDLIEWKNQQQHNPQSGHFDPDYEPTMEKFSRFLHRSINTATLTTEQQKPRIILLDDIPDLTTPYIKQKFQSLLKAYIESNCAFLIVLVHSVAQMATELGRKRFSSWETQLTKLHDLVTTDLRLTGRCGTIEFNPIIKANLRKVLSHILACEAKFSKRPSITQQQLEFIIESCHGDIRSAILTMQFYSINPYPNSKKRRRTGDSVHTSSISSRENPFDFFHAVGKVIYAKRLPSGLLESKPCNILGNTHIDTDKYLGYIYSNHAYMMDDIHDVANSMDYLCEADMLSGMGAWNVILYPKKKGRLDLYCFLLLLFALGRCTTGVSITHINVWSYGS</sequence>
<protein>
    <submittedName>
        <fullName evidence="9">Rad17 cell cycle checkpoint protein-domain-containing protein</fullName>
    </submittedName>
</protein>
<dbReference type="InterPro" id="IPR004582">
    <property type="entry name" value="Checkpoint_prot_Rad17_Rad24"/>
</dbReference>
<evidence type="ECO:0000256" key="3">
    <source>
        <dbReference type="ARBA" id="ARBA00022741"/>
    </source>
</evidence>
<organism evidence="9 10">
    <name type="scientific">Absidia repens</name>
    <dbReference type="NCBI Taxonomy" id="90262"/>
    <lineage>
        <taxon>Eukaryota</taxon>
        <taxon>Fungi</taxon>
        <taxon>Fungi incertae sedis</taxon>
        <taxon>Mucoromycota</taxon>
        <taxon>Mucoromycotina</taxon>
        <taxon>Mucoromycetes</taxon>
        <taxon>Mucorales</taxon>
        <taxon>Cunninghamellaceae</taxon>
        <taxon>Absidia</taxon>
    </lineage>
</organism>
<dbReference type="EMBL" id="MCGE01000026">
    <property type="protein sequence ID" value="ORZ09831.1"/>
    <property type="molecule type" value="Genomic_DNA"/>
</dbReference>
<keyword evidence="4" id="KW-0227">DNA damage</keyword>
<dbReference type="Proteomes" id="UP000193560">
    <property type="component" value="Unassembled WGS sequence"/>
</dbReference>
<dbReference type="Gene3D" id="3.40.50.300">
    <property type="entry name" value="P-loop containing nucleotide triphosphate hydrolases"/>
    <property type="match status" value="1"/>
</dbReference>
<dbReference type="InterPro" id="IPR027417">
    <property type="entry name" value="P-loop_NTPase"/>
</dbReference>
<keyword evidence="6" id="KW-0539">Nucleus</keyword>
<name>A0A1X2I5N8_9FUNG</name>
<evidence type="ECO:0000256" key="6">
    <source>
        <dbReference type="ARBA" id="ARBA00023242"/>
    </source>
</evidence>
<gene>
    <name evidence="9" type="ORF">BCR42DRAFT_423152</name>
</gene>
<dbReference type="GO" id="GO:0005524">
    <property type="term" value="F:ATP binding"/>
    <property type="evidence" value="ECO:0007669"/>
    <property type="project" value="UniProtKB-KW"/>
</dbReference>
<evidence type="ECO:0000256" key="4">
    <source>
        <dbReference type="ARBA" id="ARBA00022763"/>
    </source>
</evidence>
<evidence type="ECO:0000256" key="8">
    <source>
        <dbReference type="SAM" id="MobiDB-lite"/>
    </source>
</evidence>
<keyword evidence="7" id="KW-0131">Cell cycle</keyword>
<dbReference type="STRING" id="90262.A0A1X2I5N8"/>
<evidence type="ECO:0000256" key="1">
    <source>
        <dbReference type="ARBA" id="ARBA00004123"/>
    </source>
</evidence>
<accession>A0A1X2I5N8</accession>
<dbReference type="GO" id="GO:0003689">
    <property type="term" value="F:DNA clamp loader activity"/>
    <property type="evidence" value="ECO:0007669"/>
    <property type="project" value="TreeGrafter"/>
</dbReference>
<dbReference type="GO" id="GO:0033314">
    <property type="term" value="P:mitotic DNA replication checkpoint signaling"/>
    <property type="evidence" value="ECO:0007669"/>
    <property type="project" value="TreeGrafter"/>
</dbReference>
<evidence type="ECO:0000313" key="9">
    <source>
        <dbReference type="EMBL" id="ORZ09831.1"/>
    </source>
</evidence>
<evidence type="ECO:0000256" key="2">
    <source>
        <dbReference type="ARBA" id="ARBA00006168"/>
    </source>
</evidence>
<feature type="region of interest" description="Disordered" evidence="8">
    <location>
        <begin position="1"/>
        <end position="49"/>
    </location>
</feature>
<dbReference type="Pfam" id="PF03215">
    <property type="entry name" value="Rad17"/>
    <property type="match status" value="1"/>
</dbReference>
<evidence type="ECO:0000256" key="5">
    <source>
        <dbReference type="ARBA" id="ARBA00022840"/>
    </source>
</evidence>